<gene>
    <name evidence="2" type="ORF">PJIAN_192</name>
</gene>
<evidence type="ECO:0000313" key="2">
    <source>
        <dbReference type="EMBL" id="GAT61513.1"/>
    </source>
</evidence>
<dbReference type="EMBL" id="BDCR01000001">
    <property type="protein sequence ID" value="GAT61513.1"/>
    <property type="molecule type" value="Genomic_DNA"/>
</dbReference>
<feature type="domain" description="DUF4422" evidence="1">
    <location>
        <begin position="9"/>
        <end position="243"/>
    </location>
</feature>
<dbReference type="OrthoDB" id="9798746at2"/>
<dbReference type="Pfam" id="PF14393">
    <property type="entry name" value="DUF4422"/>
    <property type="match status" value="1"/>
</dbReference>
<comment type="caution">
    <text evidence="2">The sequence shown here is derived from an EMBL/GenBank/DDBJ whole genome shotgun (WGS) entry which is preliminary data.</text>
</comment>
<protein>
    <recommendedName>
        <fullName evidence="1">DUF4422 domain-containing protein</fullName>
    </recommendedName>
</protein>
<reference evidence="3" key="1">
    <citation type="submission" date="2016-04" db="EMBL/GenBank/DDBJ databases">
        <title>Draft genome sequence of Paludibacter jiangxiensis strain NM7.</title>
        <authorList>
            <person name="Qiu Y."/>
            <person name="Matsuura N."/>
            <person name="Ohashi A."/>
            <person name="Tourlousse M.D."/>
            <person name="Sekiguchi Y."/>
        </authorList>
    </citation>
    <scope>NUCLEOTIDE SEQUENCE [LARGE SCALE GENOMIC DNA]</scope>
    <source>
        <strain evidence="3">NM7</strain>
    </source>
</reference>
<dbReference type="AlphaFoldDB" id="A0A170Y4J7"/>
<accession>A0A170Y4J7</accession>
<reference evidence="3" key="2">
    <citation type="journal article" date="2017" name="Genome Announc.">
        <title>Draft genome sequence of Paludibacter jiangxiensis NM7(T), a propionate-producing fermentative bacterium.</title>
        <authorList>
            <person name="Qiu Y.-L."/>
            <person name="Tourlousse D.M."/>
            <person name="Matsuura N."/>
            <person name="Ohashi A."/>
            <person name="Sekiguchi Y."/>
        </authorList>
    </citation>
    <scope>NUCLEOTIDE SEQUENCE [LARGE SCALE GENOMIC DNA]</scope>
    <source>
        <strain evidence="3">NM7</strain>
    </source>
</reference>
<dbReference type="RefSeq" id="WP_068701072.1">
    <property type="nucleotide sequence ID" value="NZ_BDCR01000001.1"/>
</dbReference>
<evidence type="ECO:0000313" key="3">
    <source>
        <dbReference type="Proteomes" id="UP000076586"/>
    </source>
</evidence>
<name>A0A170Y4J7_9BACT</name>
<proteinExistence type="predicted"/>
<keyword evidence="3" id="KW-1185">Reference proteome</keyword>
<evidence type="ECO:0000259" key="1">
    <source>
        <dbReference type="Pfam" id="PF14393"/>
    </source>
</evidence>
<dbReference type="Proteomes" id="UP000076586">
    <property type="component" value="Unassembled WGS sequence"/>
</dbReference>
<organism evidence="2 3">
    <name type="scientific">Paludibacter jiangxiensis</name>
    <dbReference type="NCBI Taxonomy" id="681398"/>
    <lineage>
        <taxon>Bacteria</taxon>
        <taxon>Pseudomonadati</taxon>
        <taxon>Bacteroidota</taxon>
        <taxon>Bacteroidia</taxon>
        <taxon>Bacteroidales</taxon>
        <taxon>Paludibacteraceae</taxon>
        <taxon>Paludibacter</taxon>
    </lineage>
</organism>
<dbReference type="STRING" id="681398.PJIAN_192"/>
<dbReference type="InterPro" id="IPR025536">
    <property type="entry name" value="DUF4422"/>
</dbReference>
<sequence>MKFNTILFSAFHKAYIQPKAEWIQPIHVGKAISDDDLGYPGDDTGDNISALNPMFCELTMPYWIWKNADRSACNYWGLMHYRRYLAPPTLNDYIRMRKSRSIQSDELDKYLGEKTKARIDKDLQRYDVIMPYRRRLIVDEQNMTMEEQFNMLHITEHWIATLQVIREKFPDYEQSFHLFQKDKRMYYANMMITSWTIWDNYLSWLFEILFEVNTRITIPEDSYQKRVFGFLSERLLNLYVYHNRLTIKRYITLNIESY</sequence>